<dbReference type="PANTHER" id="PTHR43053:SF4">
    <property type="entry name" value="MYOGENESIS-REGULATING GLYCOSIDASE"/>
    <property type="match status" value="1"/>
</dbReference>
<dbReference type="InterPro" id="IPR025887">
    <property type="entry name" value="Glyco_hydro_31_N_dom"/>
</dbReference>
<evidence type="ECO:0000259" key="8">
    <source>
        <dbReference type="Pfam" id="PF13802"/>
    </source>
</evidence>
<evidence type="ECO:0000256" key="3">
    <source>
        <dbReference type="ARBA" id="ARBA00023295"/>
    </source>
</evidence>
<dbReference type="SUPFAM" id="SSF74650">
    <property type="entry name" value="Galactose mutarotase-like"/>
    <property type="match status" value="1"/>
</dbReference>
<gene>
    <name evidence="10" type="ORF">KVT40_003878</name>
</gene>
<dbReference type="GO" id="GO:0061634">
    <property type="term" value="F:alpha-D-xyloside xylohydrolase"/>
    <property type="evidence" value="ECO:0007669"/>
    <property type="project" value="UniProtKB-EC"/>
</dbReference>
<dbReference type="OrthoDB" id="1334205at2759"/>
<dbReference type="Gene3D" id="2.60.40.1760">
    <property type="entry name" value="glycosyl hydrolase (family 31)"/>
    <property type="match status" value="1"/>
</dbReference>
<accession>A0A8K0PDF5</accession>
<comment type="catalytic activity">
    <reaction evidence="4">
        <text>Hydrolysis of terminal, non-reducing alpha-D-xylose residues with release of alpha-D-xylose.</text>
        <dbReference type="EC" id="3.2.1.177"/>
    </reaction>
</comment>
<keyword evidence="2 6" id="KW-0378">Hydrolase</keyword>
<comment type="similarity">
    <text evidence="1 6">Belongs to the glycosyl hydrolase 31 family.</text>
</comment>
<dbReference type="InterPro" id="IPR050985">
    <property type="entry name" value="Alpha-glycosidase_related"/>
</dbReference>
<evidence type="ECO:0000256" key="5">
    <source>
        <dbReference type="ARBA" id="ARBA00066962"/>
    </source>
</evidence>
<dbReference type="InterPro" id="IPR000322">
    <property type="entry name" value="Glyco_hydro_31_TIM"/>
</dbReference>
<feature type="domain" description="Glycoside hydrolase family 31 TIM barrel" evidence="7">
    <location>
        <begin position="284"/>
        <end position="605"/>
    </location>
</feature>
<protein>
    <recommendedName>
        <fullName evidence="5">alpha-D-xyloside xylohydrolase</fullName>
        <ecNumber evidence="5">3.2.1.177</ecNumber>
    </recommendedName>
</protein>
<evidence type="ECO:0000313" key="10">
    <source>
        <dbReference type="EMBL" id="KAG8628005.1"/>
    </source>
</evidence>
<proteinExistence type="inferred from homology"/>
<dbReference type="Pfam" id="PF13802">
    <property type="entry name" value="Gal_mutarotas_2"/>
    <property type="match status" value="1"/>
</dbReference>
<dbReference type="PANTHER" id="PTHR43053">
    <property type="entry name" value="GLYCOSIDASE FAMILY 31"/>
    <property type="match status" value="1"/>
</dbReference>
<dbReference type="SUPFAM" id="SSF51445">
    <property type="entry name" value="(Trans)glycosidases"/>
    <property type="match status" value="1"/>
</dbReference>
<evidence type="ECO:0000256" key="6">
    <source>
        <dbReference type="RuleBase" id="RU361185"/>
    </source>
</evidence>
<dbReference type="InterPro" id="IPR017853">
    <property type="entry name" value="GH"/>
</dbReference>
<dbReference type="NCBIfam" id="NF007940">
    <property type="entry name" value="PRK10658.1"/>
    <property type="match status" value="1"/>
</dbReference>
<dbReference type="Gene3D" id="2.60.40.1180">
    <property type="entry name" value="Golgi alpha-mannosidase II"/>
    <property type="match status" value="1"/>
</dbReference>
<organism evidence="10 11">
    <name type="scientific">Elsinoe batatas</name>
    <dbReference type="NCBI Taxonomy" id="2601811"/>
    <lineage>
        <taxon>Eukaryota</taxon>
        <taxon>Fungi</taxon>
        <taxon>Dikarya</taxon>
        <taxon>Ascomycota</taxon>
        <taxon>Pezizomycotina</taxon>
        <taxon>Dothideomycetes</taxon>
        <taxon>Dothideomycetidae</taxon>
        <taxon>Myriangiales</taxon>
        <taxon>Elsinoaceae</taxon>
        <taxon>Elsinoe</taxon>
    </lineage>
</organism>
<sequence length="710" mass="79466">MKFRDGMWLPAVDKHVEYAEEVYEALPSPDNHSLSLLCPTRQIHSRGDSLNRPTITVDLEAIADGIISVTATHWHGALDKGPHCDLFPGGKPEVQARIETTDAATVLHAGDVRAEVSRTPHTFGIKFKGAGGEHLTELGGRSVAFAYSPPPGNQHAVESLQTPVETKHFMLTQTTLAVGEGVYGLGERFGAFNKVGQSVSLWNADGGTSSDQAYKNVSFWMSNRGYGVFIDHLENVDLEIGSERSCRVQTSVEGQRLKWYVIYGGGKGAKGVLERYTQLTGRAKLMPEWSYGLWLSTSFTTEYDDATVKSFLDGMRERDIEVSVFHYDCYWLRAFRWCDFTFDPEKFPDPEGSIKSVKQGGTKAVSVWTNPYISQRTELFQEAVEKGYLVKRTNGDVWQWDLWQTGMGLVDFTNPDACTWYAGIITKLLKMGVDSIKTDFGERIPTKDVKWFDGKVDNQRMHNWYAFIYNKCVYEAVEKFKGENNAVLFARAACAGTQRYPLVWGGDCESTFEAMAESLRGGISLGLCGYSFWSVDIGGFEGTPPPAVYKRWVQFGLLCSHSRLHGSNSYRVPWLVDDDDKSDQGCTAVLRKMTKTKATLMPYLLNQAKESAANGLPLSVRAMGIEFPDDRTAWSCDQQFMLGSQLLVAPVFNEEGEVDVYLPEGKWTSFWDSSVTKEGPRWYKEKHDFTTLPLYIRPGADLQLAEAKSS</sequence>
<keyword evidence="11" id="KW-1185">Reference proteome</keyword>
<feature type="domain" description="Glycosyl hydrolase family 31 C-terminal" evidence="9">
    <location>
        <begin position="620"/>
        <end position="700"/>
    </location>
</feature>
<dbReference type="FunFam" id="3.20.20.80:FF:000053">
    <property type="entry name" value="Alpha-xylosidase YicI"/>
    <property type="match status" value="1"/>
</dbReference>
<dbReference type="CDD" id="cd06593">
    <property type="entry name" value="GH31_xylosidase_YicI"/>
    <property type="match status" value="1"/>
</dbReference>
<dbReference type="Pfam" id="PF01055">
    <property type="entry name" value="Glyco_hydro_31_2nd"/>
    <property type="match status" value="1"/>
</dbReference>
<feature type="domain" description="Glycoside hydrolase family 31 N-terminal" evidence="8">
    <location>
        <begin position="57"/>
        <end position="235"/>
    </location>
</feature>
<dbReference type="EC" id="3.2.1.177" evidence="5"/>
<evidence type="ECO:0000259" key="9">
    <source>
        <dbReference type="Pfam" id="PF21365"/>
    </source>
</evidence>
<dbReference type="SUPFAM" id="SSF51011">
    <property type="entry name" value="Glycosyl hydrolase domain"/>
    <property type="match status" value="1"/>
</dbReference>
<dbReference type="GO" id="GO:0030246">
    <property type="term" value="F:carbohydrate binding"/>
    <property type="evidence" value="ECO:0007669"/>
    <property type="project" value="InterPro"/>
</dbReference>
<evidence type="ECO:0000259" key="7">
    <source>
        <dbReference type="Pfam" id="PF01055"/>
    </source>
</evidence>
<comment type="caution">
    <text evidence="10">The sequence shown here is derived from an EMBL/GenBank/DDBJ whole genome shotgun (WGS) entry which is preliminary data.</text>
</comment>
<dbReference type="CDD" id="cd14752">
    <property type="entry name" value="GH31_N"/>
    <property type="match status" value="1"/>
</dbReference>
<reference evidence="10" key="1">
    <citation type="submission" date="2021-07" db="EMBL/GenBank/DDBJ databases">
        <title>Elsinoe batatas strain:CRI-CJ2 Genome sequencing and assembly.</title>
        <authorList>
            <person name="Huang L."/>
        </authorList>
    </citation>
    <scope>NUCLEOTIDE SEQUENCE</scope>
    <source>
        <strain evidence="10">CRI-CJ2</strain>
    </source>
</reference>
<dbReference type="AlphaFoldDB" id="A0A8K0PDF5"/>
<keyword evidence="3 6" id="KW-0326">Glycosidase</keyword>
<dbReference type="InterPro" id="IPR048395">
    <property type="entry name" value="Glyco_hydro_31_C"/>
</dbReference>
<evidence type="ECO:0000256" key="1">
    <source>
        <dbReference type="ARBA" id="ARBA00007806"/>
    </source>
</evidence>
<evidence type="ECO:0000256" key="4">
    <source>
        <dbReference type="ARBA" id="ARBA00052064"/>
    </source>
</evidence>
<dbReference type="Pfam" id="PF21365">
    <property type="entry name" value="Glyco_hydro_31_3rd"/>
    <property type="match status" value="1"/>
</dbReference>
<dbReference type="EMBL" id="JAESVG020000004">
    <property type="protein sequence ID" value="KAG8628005.1"/>
    <property type="molecule type" value="Genomic_DNA"/>
</dbReference>
<dbReference type="InterPro" id="IPR011013">
    <property type="entry name" value="Gal_mutarotase_sf_dom"/>
</dbReference>
<dbReference type="GO" id="GO:0005975">
    <property type="term" value="P:carbohydrate metabolic process"/>
    <property type="evidence" value="ECO:0007669"/>
    <property type="project" value="InterPro"/>
</dbReference>
<evidence type="ECO:0000313" key="11">
    <source>
        <dbReference type="Proteomes" id="UP000809789"/>
    </source>
</evidence>
<dbReference type="Proteomes" id="UP000809789">
    <property type="component" value="Unassembled WGS sequence"/>
</dbReference>
<evidence type="ECO:0000256" key="2">
    <source>
        <dbReference type="ARBA" id="ARBA00022801"/>
    </source>
</evidence>
<name>A0A8K0PDF5_9PEZI</name>
<dbReference type="InterPro" id="IPR013780">
    <property type="entry name" value="Glyco_hydro_b"/>
</dbReference>
<dbReference type="Gene3D" id="3.20.20.80">
    <property type="entry name" value="Glycosidases"/>
    <property type="match status" value="1"/>
</dbReference>